<keyword evidence="2" id="KW-1185">Reference proteome</keyword>
<dbReference type="AlphaFoldDB" id="A0A934KV25"/>
<evidence type="ECO:0000313" key="1">
    <source>
        <dbReference type="EMBL" id="MBJ7880763.1"/>
    </source>
</evidence>
<comment type="caution">
    <text evidence="1">The sequence shown here is derived from an EMBL/GenBank/DDBJ whole genome shotgun (WGS) entry which is preliminary data.</text>
</comment>
<proteinExistence type="predicted"/>
<name>A0A934KV25_9FLAO</name>
<dbReference type="PANTHER" id="PTHR38471">
    <property type="entry name" value="FOUR HELIX BUNDLE PROTEIN"/>
    <property type="match status" value="1"/>
</dbReference>
<protein>
    <submittedName>
        <fullName evidence="1">Four helix bundle protein</fullName>
    </submittedName>
</protein>
<accession>A0A934KV25</accession>
<sequence>MKEILKNRTKKFGSDCWHLCSKFPVSREYNAYCNQLIRCSSSVGANYRAACRAKSDADFLNKLKIVEEEADESMFFLELLLEVSNKEEIELRRLHAEANEILSIIVASIKTIRNRKS</sequence>
<dbReference type="Gene3D" id="1.20.1440.60">
    <property type="entry name" value="23S rRNA-intervening sequence"/>
    <property type="match status" value="1"/>
</dbReference>
<evidence type="ECO:0000313" key="2">
    <source>
        <dbReference type="Proteomes" id="UP000662373"/>
    </source>
</evidence>
<dbReference type="Proteomes" id="UP000662373">
    <property type="component" value="Unassembled WGS sequence"/>
</dbReference>
<dbReference type="NCBIfam" id="TIGR02436">
    <property type="entry name" value="four helix bundle protein"/>
    <property type="match status" value="1"/>
</dbReference>
<organism evidence="1 2">
    <name type="scientific">Gelidibacter salicanalis</name>
    <dbReference type="NCBI Taxonomy" id="291193"/>
    <lineage>
        <taxon>Bacteria</taxon>
        <taxon>Pseudomonadati</taxon>
        <taxon>Bacteroidota</taxon>
        <taxon>Flavobacteriia</taxon>
        <taxon>Flavobacteriales</taxon>
        <taxon>Flavobacteriaceae</taxon>
        <taxon>Gelidibacter</taxon>
    </lineage>
</organism>
<dbReference type="RefSeq" id="WP_199598655.1">
    <property type="nucleotide sequence ID" value="NZ_JAEHJZ010000019.1"/>
</dbReference>
<dbReference type="SUPFAM" id="SSF158446">
    <property type="entry name" value="IVS-encoded protein-like"/>
    <property type="match status" value="1"/>
</dbReference>
<gene>
    <name evidence="1" type="ORF">JEM65_08905</name>
</gene>
<dbReference type="InterPro" id="IPR012657">
    <property type="entry name" value="23S_rRNA-intervening_sequence"/>
</dbReference>
<reference evidence="1 2" key="1">
    <citation type="submission" date="2020-09" db="EMBL/GenBank/DDBJ databases">
        <title>Draft genome of Gelidibacter salicanalis PAMC21136.</title>
        <authorList>
            <person name="Park H."/>
        </authorList>
    </citation>
    <scope>NUCLEOTIDE SEQUENCE [LARGE SCALE GENOMIC DNA]</scope>
    <source>
        <strain evidence="1 2">PAMC21136</strain>
    </source>
</reference>
<dbReference type="Pfam" id="PF05635">
    <property type="entry name" value="23S_rRNA_IVP"/>
    <property type="match status" value="1"/>
</dbReference>
<dbReference type="InterPro" id="IPR036583">
    <property type="entry name" value="23S_rRNA_IVS_sf"/>
</dbReference>
<dbReference type="PANTHER" id="PTHR38471:SF2">
    <property type="entry name" value="FOUR HELIX BUNDLE PROTEIN"/>
    <property type="match status" value="1"/>
</dbReference>
<dbReference type="PIRSF" id="PIRSF035652">
    <property type="entry name" value="CHP02436"/>
    <property type="match status" value="1"/>
</dbReference>
<dbReference type="EMBL" id="JAEHJZ010000019">
    <property type="protein sequence ID" value="MBJ7880763.1"/>
    <property type="molecule type" value="Genomic_DNA"/>
</dbReference>